<evidence type="ECO:0000313" key="1">
    <source>
        <dbReference type="EMBL" id="QJA49079.1"/>
    </source>
</evidence>
<accession>A0A6H1ZNM4</accession>
<proteinExistence type="predicted"/>
<reference evidence="1" key="1">
    <citation type="submission" date="2020-03" db="EMBL/GenBank/DDBJ databases">
        <title>The deep terrestrial virosphere.</title>
        <authorList>
            <person name="Holmfeldt K."/>
            <person name="Nilsson E."/>
            <person name="Simone D."/>
            <person name="Lopez-Fernandez M."/>
            <person name="Wu X."/>
            <person name="de Brujin I."/>
            <person name="Lundin D."/>
            <person name="Andersson A."/>
            <person name="Bertilsson S."/>
            <person name="Dopson M."/>
        </authorList>
    </citation>
    <scope>NUCLEOTIDE SEQUENCE</scope>
    <source>
        <strain evidence="1">TM448A01222</strain>
    </source>
</reference>
<dbReference type="EMBL" id="MT144116">
    <property type="protein sequence ID" value="QJA49079.1"/>
    <property type="molecule type" value="Genomic_DNA"/>
</dbReference>
<dbReference type="AlphaFoldDB" id="A0A6H1ZNM4"/>
<organism evidence="1">
    <name type="scientific">viral metagenome</name>
    <dbReference type="NCBI Taxonomy" id="1070528"/>
    <lineage>
        <taxon>unclassified sequences</taxon>
        <taxon>metagenomes</taxon>
        <taxon>organismal metagenomes</taxon>
    </lineage>
</organism>
<name>A0A6H1ZNM4_9ZZZZ</name>
<gene>
    <name evidence="1" type="ORF">TM448A01222_0017</name>
</gene>
<protein>
    <submittedName>
        <fullName evidence="1">Uncharacterized protein</fullName>
    </submittedName>
</protein>
<sequence>MGSPDYTRKVILYAYDGTNFVPVLVDSNGNIVSVFKGDYAGTLQTVKVDSEGRIIALVTDELDIYGNKVIVGNAELAVRLGSEKFFDRRGDVLFIDGFEEGIAKWELTGSGTGNAQVLTAERVRSGGYCVKLTGGSTLTKAATMYTYFPYPVLSKLGFETHFAFGSVIDCLYFRIEQLTGTHIKYAYIKYDRTNEKLQYLDSAGVYQDIETSFILYEYSYLFDVLKLVIDLETYKYHRLILNEETYDLSAYSMFSEVNTARPHIRIKIDLVSRSGNNDYVYIDNIIVTQNEP</sequence>